<dbReference type="Pfam" id="PF11799">
    <property type="entry name" value="IMS_C"/>
    <property type="match status" value="1"/>
</dbReference>
<comment type="catalytic activity">
    <reaction evidence="9">
        <text>DNA(n) + a 2'-deoxyribonucleoside 5'-triphosphate = DNA(n+1) + diphosphate</text>
        <dbReference type="Rhea" id="RHEA:22508"/>
        <dbReference type="Rhea" id="RHEA-COMP:17339"/>
        <dbReference type="Rhea" id="RHEA-COMP:17340"/>
        <dbReference type="ChEBI" id="CHEBI:33019"/>
        <dbReference type="ChEBI" id="CHEBI:61560"/>
        <dbReference type="ChEBI" id="CHEBI:173112"/>
        <dbReference type="EC" id="2.7.7.7"/>
    </reaction>
</comment>
<evidence type="ECO:0000256" key="7">
    <source>
        <dbReference type="ARBA" id="ARBA00023236"/>
    </source>
</evidence>
<dbReference type="Pfam" id="PF00817">
    <property type="entry name" value="IMS"/>
    <property type="match status" value="1"/>
</dbReference>
<reference evidence="11 12" key="1">
    <citation type="submission" date="2018-04" db="EMBL/GenBank/DDBJ databases">
        <title>Genomic Encyclopedia of Type Strains, Phase III (KMG-III): the genomes of soil and plant-associated and newly described type strains.</title>
        <authorList>
            <person name="Whitman W."/>
        </authorList>
    </citation>
    <scope>NUCLEOTIDE SEQUENCE [LARGE SCALE GENOMIC DNA]</scope>
    <source>
        <strain evidence="11 12">NW12</strain>
    </source>
</reference>
<dbReference type="GO" id="GO:0005829">
    <property type="term" value="C:cytosol"/>
    <property type="evidence" value="ECO:0007669"/>
    <property type="project" value="TreeGrafter"/>
</dbReference>
<dbReference type="GO" id="GO:0003684">
    <property type="term" value="F:damaged DNA binding"/>
    <property type="evidence" value="ECO:0007669"/>
    <property type="project" value="InterPro"/>
</dbReference>
<dbReference type="EMBL" id="PZZN01000002">
    <property type="protein sequence ID" value="PTM45465.1"/>
    <property type="molecule type" value="Genomic_DNA"/>
</dbReference>
<comment type="caution">
    <text evidence="11">The sequence shown here is derived from an EMBL/GenBank/DDBJ whole genome shotgun (WGS) entry which is preliminary data.</text>
</comment>
<dbReference type="InterPro" id="IPR017961">
    <property type="entry name" value="DNA_pol_Y-fam_little_finger"/>
</dbReference>
<keyword evidence="5" id="KW-0741">SOS mutagenesis</keyword>
<sequence>MSAPIALIDCNNYYVSCERAFDSSLVGVPVIVLSNNDGCAIARSAEAKALGIKMGDPIHHLRDVVRRHGIRVLSSNYTLYGDMQRRVIAACEPFARDFEIYSIDETFLDLAGFEGRDLVDHARAMREQVRLWTTIPTCVGIAETKTLAKLANAAAKKDARFEGVADLRDDAVRREVMDAFAVGDVWGVGGATARKLTDLGVHTAGALRDMPMKQARAVGTVVLERLVAELRGVPSDAVESVAPRRKGMAVTRSFGTPVCDFDRMMGALSQYALRAGEKLRMHGLVAGRLTAFFHTNRNRPDRPQYGGSRTVTLHPMSSDSFELIAAARRAAERAWRDGYAYTKAGILLDDLVPEAERPRTLFEADTAKRDRLMGALDAINAKFGTWTAVTATQGFKREWKLRSEMRSPAWTTKIADVPMVRA</sequence>
<dbReference type="InterPro" id="IPR043502">
    <property type="entry name" value="DNA/RNA_pol_sf"/>
</dbReference>
<dbReference type="Proteomes" id="UP000240996">
    <property type="component" value="Unassembled WGS sequence"/>
</dbReference>
<evidence type="ECO:0000256" key="6">
    <source>
        <dbReference type="ARBA" id="ARBA00023204"/>
    </source>
</evidence>
<gene>
    <name evidence="11" type="ORF">C8J24_1682</name>
</gene>
<evidence type="ECO:0000259" key="10">
    <source>
        <dbReference type="PROSITE" id="PS50173"/>
    </source>
</evidence>
<comment type="subunit">
    <text evidence="2">Monomer.</text>
</comment>
<organism evidence="11 12">
    <name type="scientific">Sphingomonas aerolata</name>
    <dbReference type="NCBI Taxonomy" id="185951"/>
    <lineage>
        <taxon>Bacteria</taxon>
        <taxon>Pseudomonadati</taxon>
        <taxon>Pseudomonadota</taxon>
        <taxon>Alphaproteobacteria</taxon>
        <taxon>Sphingomonadales</taxon>
        <taxon>Sphingomonadaceae</taxon>
        <taxon>Sphingomonas</taxon>
    </lineage>
</organism>
<dbReference type="AlphaFoldDB" id="A0A2T4YPM0"/>
<dbReference type="PROSITE" id="PS50173">
    <property type="entry name" value="UMUC"/>
    <property type="match status" value="1"/>
</dbReference>
<keyword evidence="12" id="KW-1185">Reference proteome</keyword>
<accession>A0A2T4YPM0</accession>
<evidence type="ECO:0000256" key="9">
    <source>
        <dbReference type="ARBA" id="ARBA00049244"/>
    </source>
</evidence>
<comment type="function">
    <text evidence="8">Poorly processive, error-prone DNA polymerase involved in untargeted mutagenesis. Copies undamaged DNA at stalled replication forks, which arise in vivo from mismatched or misaligned primer ends. These misaligned primers can be extended by PolIV. Exhibits no 3'-5' exonuclease (proofreading) activity. May be involved in translesional synthesis, in conjunction with the beta clamp from PolIII.</text>
</comment>
<dbReference type="CDD" id="cd01700">
    <property type="entry name" value="PolY_Pol_V_umuC"/>
    <property type="match status" value="1"/>
</dbReference>
<protein>
    <recommendedName>
        <fullName evidence="3">DNA-directed DNA polymerase</fullName>
        <ecNumber evidence="3">2.7.7.7</ecNumber>
    </recommendedName>
</protein>
<dbReference type="EC" id="2.7.7.7" evidence="3"/>
<dbReference type="InterPro" id="IPR001126">
    <property type="entry name" value="UmuC"/>
</dbReference>
<keyword evidence="7" id="KW-0742">SOS response</keyword>
<evidence type="ECO:0000256" key="2">
    <source>
        <dbReference type="ARBA" id="ARBA00011245"/>
    </source>
</evidence>
<dbReference type="InterPro" id="IPR025188">
    <property type="entry name" value="DUF4113"/>
</dbReference>
<evidence type="ECO:0000256" key="8">
    <source>
        <dbReference type="ARBA" id="ARBA00025589"/>
    </source>
</evidence>
<feature type="domain" description="UmuC" evidence="10">
    <location>
        <begin position="5"/>
        <end position="189"/>
    </location>
</feature>
<proteinExistence type="inferred from homology"/>
<evidence type="ECO:0000256" key="3">
    <source>
        <dbReference type="ARBA" id="ARBA00012417"/>
    </source>
</evidence>
<dbReference type="InterPro" id="IPR043128">
    <property type="entry name" value="Rev_trsase/Diguanyl_cyclase"/>
</dbReference>
<dbReference type="GO" id="GO:0042276">
    <property type="term" value="P:error-prone translesion synthesis"/>
    <property type="evidence" value="ECO:0007669"/>
    <property type="project" value="TreeGrafter"/>
</dbReference>
<dbReference type="GO" id="GO:0006281">
    <property type="term" value="P:DNA repair"/>
    <property type="evidence" value="ECO:0007669"/>
    <property type="project" value="UniProtKB-KW"/>
</dbReference>
<dbReference type="SUPFAM" id="SSF56672">
    <property type="entry name" value="DNA/RNA polymerases"/>
    <property type="match status" value="1"/>
</dbReference>
<keyword evidence="6" id="KW-0234">DNA repair</keyword>
<dbReference type="Gene3D" id="3.30.70.270">
    <property type="match status" value="1"/>
</dbReference>
<evidence type="ECO:0000256" key="1">
    <source>
        <dbReference type="ARBA" id="ARBA00010945"/>
    </source>
</evidence>
<dbReference type="Gene3D" id="3.40.1170.60">
    <property type="match status" value="1"/>
</dbReference>
<evidence type="ECO:0000256" key="4">
    <source>
        <dbReference type="ARBA" id="ARBA00022763"/>
    </source>
</evidence>
<dbReference type="PANTHER" id="PTHR11076">
    <property type="entry name" value="DNA REPAIR POLYMERASE UMUC / TRANSFERASE FAMILY MEMBER"/>
    <property type="match status" value="1"/>
</dbReference>
<dbReference type="RefSeq" id="WP_107931672.1">
    <property type="nucleotide sequence ID" value="NZ_PZZN01000002.1"/>
</dbReference>
<dbReference type="Pfam" id="PF13438">
    <property type="entry name" value="DUF4113"/>
    <property type="match status" value="1"/>
</dbReference>
<dbReference type="InterPro" id="IPR050116">
    <property type="entry name" value="DNA_polymerase-Y"/>
</dbReference>
<dbReference type="Gene3D" id="1.10.150.20">
    <property type="entry name" value="5' to 3' exonuclease, C-terminal subdomain"/>
    <property type="match status" value="1"/>
</dbReference>
<dbReference type="PANTHER" id="PTHR11076:SF34">
    <property type="entry name" value="PROTEIN UMUC"/>
    <property type="match status" value="1"/>
</dbReference>
<dbReference type="GO" id="GO:0009432">
    <property type="term" value="P:SOS response"/>
    <property type="evidence" value="ECO:0007669"/>
    <property type="project" value="UniProtKB-KW"/>
</dbReference>
<evidence type="ECO:0000313" key="12">
    <source>
        <dbReference type="Proteomes" id="UP000240996"/>
    </source>
</evidence>
<keyword evidence="4" id="KW-0227">DNA damage</keyword>
<dbReference type="GO" id="GO:0003887">
    <property type="term" value="F:DNA-directed DNA polymerase activity"/>
    <property type="evidence" value="ECO:0007669"/>
    <property type="project" value="TreeGrafter"/>
</dbReference>
<evidence type="ECO:0000313" key="11">
    <source>
        <dbReference type="EMBL" id="PTM45465.1"/>
    </source>
</evidence>
<evidence type="ECO:0000256" key="5">
    <source>
        <dbReference type="ARBA" id="ARBA00023199"/>
    </source>
</evidence>
<name>A0A2T4YPM0_9SPHN</name>
<comment type="similarity">
    <text evidence="1">Belongs to the DNA polymerase type-Y family.</text>
</comment>